<reference evidence="10" key="1">
    <citation type="submission" date="2019-08" db="EMBL/GenBank/DDBJ databases">
        <authorList>
            <person name="Kucharzyk K."/>
            <person name="Murdoch R.W."/>
            <person name="Higgins S."/>
            <person name="Loffler F."/>
        </authorList>
    </citation>
    <scope>NUCLEOTIDE SEQUENCE</scope>
</reference>
<keyword evidence="10" id="KW-0449">Lipoprotein</keyword>
<keyword evidence="6 8" id="KW-0472">Membrane</keyword>
<keyword evidence="5 8" id="KW-1133">Transmembrane helix</keyword>
<dbReference type="PANTHER" id="PTHR38686:SF1">
    <property type="entry name" value="APOLIPOPROTEIN N-ACYLTRANSFERASE"/>
    <property type="match status" value="1"/>
</dbReference>
<evidence type="ECO:0000256" key="7">
    <source>
        <dbReference type="ARBA" id="ARBA00023315"/>
    </source>
</evidence>
<keyword evidence="2" id="KW-1003">Cell membrane</keyword>
<protein>
    <submittedName>
        <fullName evidence="10">Apolipoprotein N-acyltransferase</fullName>
        <ecNumber evidence="10">2.3.1.-</ecNumber>
    </submittedName>
</protein>
<comment type="subcellular location">
    <subcellularLocation>
        <location evidence="1">Cell membrane</location>
        <topology evidence="1">Multi-pass membrane protein</topology>
    </subcellularLocation>
</comment>
<dbReference type="Pfam" id="PF20154">
    <property type="entry name" value="LNT_N"/>
    <property type="match status" value="1"/>
</dbReference>
<keyword evidence="3 10" id="KW-0808">Transferase</keyword>
<dbReference type="InterPro" id="IPR004563">
    <property type="entry name" value="Apolipo_AcylTrfase"/>
</dbReference>
<dbReference type="EMBL" id="VSSQ01000679">
    <property type="protein sequence ID" value="MPL99645.1"/>
    <property type="molecule type" value="Genomic_DNA"/>
</dbReference>
<evidence type="ECO:0000256" key="1">
    <source>
        <dbReference type="ARBA" id="ARBA00004651"/>
    </source>
</evidence>
<dbReference type="GO" id="GO:0042158">
    <property type="term" value="P:lipoprotein biosynthetic process"/>
    <property type="evidence" value="ECO:0007669"/>
    <property type="project" value="InterPro"/>
</dbReference>
<dbReference type="SUPFAM" id="SSF56317">
    <property type="entry name" value="Carbon-nitrogen hydrolase"/>
    <property type="match status" value="1"/>
</dbReference>
<evidence type="ECO:0000313" key="10">
    <source>
        <dbReference type="EMBL" id="MPL99645.1"/>
    </source>
</evidence>
<evidence type="ECO:0000256" key="8">
    <source>
        <dbReference type="SAM" id="Phobius"/>
    </source>
</evidence>
<evidence type="ECO:0000256" key="5">
    <source>
        <dbReference type="ARBA" id="ARBA00022989"/>
    </source>
</evidence>
<evidence type="ECO:0000256" key="4">
    <source>
        <dbReference type="ARBA" id="ARBA00022692"/>
    </source>
</evidence>
<gene>
    <name evidence="10" type="primary">lnt_9</name>
    <name evidence="10" type="ORF">SDC9_45863</name>
</gene>
<feature type="transmembrane region" description="Helical" evidence="8">
    <location>
        <begin position="154"/>
        <end position="176"/>
    </location>
</feature>
<feature type="transmembrane region" description="Helical" evidence="8">
    <location>
        <begin position="84"/>
        <end position="104"/>
    </location>
</feature>
<organism evidence="10">
    <name type="scientific">bioreactor metagenome</name>
    <dbReference type="NCBI Taxonomy" id="1076179"/>
    <lineage>
        <taxon>unclassified sequences</taxon>
        <taxon>metagenomes</taxon>
        <taxon>ecological metagenomes</taxon>
    </lineage>
</organism>
<dbReference type="AlphaFoldDB" id="A0A644W790"/>
<dbReference type="Gene3D" id="3.60.110.10">
    <property type="entry name" value="Carbon-nitrogen hydrolase"/>
    <property type="match status" value="1"/>
</dbReference>
<feature type="transmembrane region" description="Helical" evidence="8">
    <location>
        <begin position="12"/>
        <end position="45"/>
    </location>
</feature>
<dbReference type="EC" id="2.3.1.-" evidence="10"/>
<dbReference type="PROSITE" id="PS50263">
    <property type="entry name" value="CN_HYDROLASE"/>
    <property type="match status" value="1"/>
</dbReference>
<dbReference type="GO" id="GO:0005886">
    <property type="term" value="C:plasma membrane"/>
    <property type="evidence" value="ECO:0007669"/>
    <property type="project" value="UniProtKB-SubCell"/>
</dbReference>
<dbReference type="Pfam" id="PF00795">
    <property type="entry name" value="CN_hydrolase"/>
    <property type="match status" value="1"/>
</dbReference>
<dbReference type="CDD" id="cd07571">
    <property type="entry name" value="ALP_N-acyl_transferase"/>
    <property type="match status" value="1"/>
</dbReference>
<dbReference type="NCBIfam" id="TIGR00546">
    <property type="entry name" value="lnt"/>
    <property type="match status" value="1"/>
</dbReference>
<feature type="transmembrane region" description="Helical" evidence="8">
    <location>
        <begin position="516"/>
        <end position="537"/>
    </location>
</feature>
<name>A0A644W790_9ZZZZ</name>
<evidence type="ECO:0000256" key="6">
    <source>
        <dbReference type="ARBA" id="ARBA00023136"/>
    </source>
</evidence>
<comment type="caution">
    <text evidence="10">The sequence shown here is derived from an EMBL/GenBank/DDBJ whole genome shotgun (WGS) entry which is preliminary data.</text>
</comment>
<dbReference type="InterPro" id="IPR036526">
    <property type="entry name" value="C-N_Hydrolase_sf"/>
</dbReference>
<keyword evidence="7 10" id="KW-0012">Acyltransferase</keyword>
<evidence type="ECO:0000256" key="2">
    <source>
        <dbReference type="ARBA" id="ARBA00022475"/>
    </source>
</evidence>
<feature type="domain" description="CN hydrolase" evidence="9">
    <location>
        <begin position="227"/>
        <end position="499"/>
    </location>
</feature>
<dbReference type="InterPro" id="IPR045378">
    <property type="entry name" value="LNT_N"/>
</dbReference>
<feature type="transmembrane region" description="Helical" evidence="8">
    <location>
        <begin position="197"/>
        <end position="215"/>
    </location>
</feature>
<accession>A0A644W790</accession>
<dbReference type="InterPro" id="IPR003010">
    <property type="entry name" value="C-N_Hydrolase"/>
</dbReference>
<dbReference type="HAMAP" id="MF_01148">
    <property type="entry name" value="Lnt"/>
    <property type="match status" value="1"/>
</dbReference>
<feature type="transmembrane region" description="Helical" evidence="8">
    <location>
        <begin position="57"/>
        <end position="78"/>
    </location>
</feature>
<keyword evidence="4 8" id="KW-0812">Transmembrane</keyword>
<sequence>MHFSVNKKTKSVVRLILASVLLLSLPFLVKGAGILILFALTPLLMLENYIENNKIPFSWLIIFVVFFIWTAATTYWVAYANFKGAIASMLMYSFALTVITKLYGWFKSRQGRVEGYAFFITAWLSWEHIMADGEINLLWLALGNGFASLHRVVQWYEFTGVAGGSLWALLFSVLAYDTIISRGNCAAPQMRARNITLVLLLIVPVYISHALYITYEESSENASFLIIQPNIDPYNDKFGGMTQREQDEILINLLNEGYDKSLDFVIGPETFTAGIIENNPYESDSFTRLANAAKGLGEAKIIIGASTHYLYPKEGYSPDIKPLSSSRKIGTGWYDSHNSAILLDSSGRYQFYYKSKLVPLVEYMPFQKYMDGLRMFVIELGGYFGSYGVQKERSVFHSSDSGIRIGTAICYESVYGNFYREFVLKGANVMSIITNDGWWLNSAGYKQHLWFDKLRAIETRRSIARCGNTGVSALINQKGDIVSQTKWWSRGWLKGTLSLNEKITIFVKYGDYIGRAAYYSMLIFIALVIFALTNISARVRR</sequence>
<dbReference type="PANTHER" id="PTHR38686">
    <property type="entry name" value="APOLIPOPROTEIN N-ACYLTRANSFERASE"/>
    <property type="match status" value="1"/>
</dbReference>
<proteinExistence type="inferred from homology"/>
<dbReference type="GO" id="GO:0016410">
    <property type="term" value="F:N-acyltransferase activity"/>
    <property type="evidence" value="ECO:0007669"/>
    <property type="project" value="InterPro"/>
</dbReference>
<evidence type="ECO:0000259" key="9">
    <source>
        <dbReference type="PROSITE" id="PS50263"/>
    </source>
</evidence>
<evidence type="ECO:0000256" key="3">
    <source>
        <dbReference type="ARBA" id="ARBA00022679"/>
    </source>
</evidence>